<dbReference type="EMBL" id="CP148074">
    <property type="protein sequence ID" value="WXL24647.1"/>
    <property type="molecule type" value="Genomic_DNA"/>
</dbReference>
<accession>A0ABZ2RCF8</accession>
<evidence type="ECO:0000313" key="3">
    <source>
        <dbReference type="Proteomes" id="UP001476583"/>
    </source>
</evidence>
<dbReference type="Proteomes" id="UP001476583">
    <property type="component" value="Chromosome"/>
</dbReference>
<name>A0ABZ2RCF8_ECTME</name>
<sequence>MKTKILAPLILISVTSGHVAADNSQANKAYEDIMVCQYKAAIELDDGISGVESIVPAVANSCQNETNRFYHALRSSINGPIDEAAVQRATREKALQTANSIILMKRADERKARGQQ</sequence>
<protein>
    <submittedName>
        <fullName evidence="2">Uncharacterized protein</fullName>
    </submittedName>
</protein>
<evidence type="ECO:0000256" key="1">
    <source>
        <dbReference type="SAM" id="SignalP"/>
    </source>
</evidence>
<feature type="chain" id="PRO_5046096009" evidence="1">
    <location>
        <begin position="21"/>
        <end position="116"/>
    </location>
</feature>
<feature type="signal peptide" evidence="1">
    <location>
        <begin position="1"/>
        <end position="20"/>
    </location>
</feature>
<keyword evidence="1" id="KW-0732">Signal</keyword>
<proteinExistence type="predicted"/>
<keyword evidence="3" id="KW-1185">Reference proteome</keyword>
<reference evidence="2 3" key="1">
    <citation type="submission" date="2024-03" db="EMBL/GenBank/DDBJ databases">
        <title>Complete genome of BD2.</title>
        <authorList>
            <person name="Cao G."/>
        </authorList>
    </citation>
    <scope>NUCLEOTIDE SEQUENCE [LARGE SCALE GENOMIC DNA]</scope>
    <source>
        <strain evidence="2 3">BD2</strain>
    </source>
</reference>
<evidence type="ECO:0000313" key="2">
    <source>
        <dbReference type="EMBL" id="WXL24647.1"/>
    </source>
</evidence>
<organism evidence="2 3">
    <name type="scientific">Ectopseudomonas mendocina</name>
    <name type="common">Pseudomonas mendocina</name>
    <dbReference type="NCBI Taxonomy" id="300"/>
    <lineage>
        <taxon>Bacteria</taxon>
        <taxon>Pseudomonadati</taxon>
        <taxon>Pseudomonadota</taxon>
        <taxon>Gammaproteobacteria</taxon>
        <taxon>Pseudomonadales</taxon>
        <taxon>Pseudomonadaceae</taxon>
        <taxon>Ectopseudomonas</taxon>
    </lineage>
</organism>
<gene>
    <name evidence="2" type="ORF">WG219_15160</name>
</gene>